<gene>
    <name evidence="1" type="ORF">S01H4_53823</name>
</gene>
<accession>X1EIX9</accession>
<dbReference type="Gene3D" id="3.30.450.40">
    <property type="match status" value="1"/>
</dbReference>
<sequence length="127" mass="14299">MDLHQLQQRNQELSILNAIAQGLNSEVELEKALDATLKQTVHLLNLHTGWIWLTNAENGTTYIAASYNLPPIFYNKPQLLNGTCYCIDKYLKDNLENASNISEITCTRLKNLSEGTKGLRFHASVPL</sequence>
<reference evidence="1" key="1">
    <citation type="journal article" date="2014" name="Front. Microbiol.">
        <title>High frequency of phylogenetically diverse reductive dehalogenase-homologous genes in deep subseafloor sedimentary metagenomes.</title>
        <authorList>
            <person name="Kawai M."/>
            <person name="Futagami T."/>
            <person name="Toyoda A."/>
            <person name="Takaki Y."/>
            <person name="Nishi S."/>
            <person name="Hori S."/>
            <person name="Arai W."/>
            <person name="Tsubouchi T."/>
            <person name="Morono Y."/>
            <person name="Uchiyama I."/>
            <person name="Ito T."/>
            <person name="Fujiyama A."/>
            <person name="Inagaki F."/>
            <person name="Takami H."/>
        </authorList>
    </citation>
    <scope>NUCLEOTIDE SEQUENCE</scope>
    <source>
        <strain evidence="1">Expedition CK06-06</strain>
    </source>
</reference>
<proteinExistence type="predicted"/>
<dbReference type="InterPro" id="IPR029016">
    <property type="entry name" value="GAF-like_dom_sf"/>
</dbReference>
<dbReference type="AlphaFoldDB" id="X1EIX9"/>
<dbReference type="EMBL" id="BART01030909">
    <property type="protein sequence ID" value="GAH08598.1"/>
    <property type="molecule type" value="Genomic_DNA"/>
</dbReference>
<organism evidence="1">
    <name type="scientific">marine sediment metagenome</name>
    <dbReference type="NCBI Taxonomy" id="412755"/>
    <lineage>
        <taxon>unclassified sequences</taxon>
        <taxon>metagenomes</taxon>
        <taxon>ecological metagenomes</taxon>
    </lineage>
</organism>
<feature type="non-terminal residue" evidence="1">
    <location>
        <position position="127"/>
    </location>
</feature>
<evidence type="ECO:0008006" key="2">
    <source>
        <dbReference type="Google" id="ProtNLM"/>
    </source>
</evidence>
<dbReference type="SUPFAM" id="SSF55781">
    <property type="entry name" value="GAF domain-like"/>
    <property type="match status" value="1"/>
</dbReference>
<name>X1EIX9_9ZZZZ</name>
<comment type="caution">
    <text evidence="1">The sequence shown here is derived from an EMBL/GenBank/DDBJ whole genome shotgun (WGS) entry which is preliminary data.</text>
</comment>
<protein>
    <recommendedName>
        <fullName evidence="2">GAF domain-containing protein</fullName>
    </recommendedName>
</protein>
<evidence type="ECO:0000313" key="1">
    <source>
        <dbReference type="EMBL" id="GAH08598.1"/>
    </source>
</evidence>